<gene>
    <name evidence="1" type="ORF">Ocin01_15682</name>
</gene>
<dbReference type="Proteomes" id="UP000094527">
    <property type="component" value="Unassembled WGS sequence"/>
</dbReference>
<evidence type="ECO:0000313" key="2">
    <source>
        <dbReference type="Proteomes" id="UP000094527"/>
    </source>
</evidence>
<comment type="caution">
    <text evidence="1">The sequence shown here is derived from an EMBL/GenBank/DDBJ whole genome shotgun (WGS) entry which is preliminary data.</text>
</comment>
<keyword evidence="2" id="KW-1185">Reference proteome</keyword>
<dbReference type="EMBL" id="LJIJ01001707">
    <property type="protein sequence ID" value="ODM91000.1"/>
    <property type="molecule type" value="Genomic_DNA"/>
</dbReference>
<organism evidence="1 2">
    <name type="scientific">Orchesella cincta</name>
    <name type="common">Springtail</name>
    <name type="synonym">Podura cincta</name>
    <dbReference type="NCBI Taxonomy" id="48709"/>
    <lineage>
        <taxon>Eukaryota</taxon>
        <taxon>Metazoa</taxon>
        <taxon>Ecdysozoa</taxon>
        <taxon>Arthropoda</taxon>
        <taxon>Hexapoda</taxon>
        <taxon>Collembola</taxon>
        <taxon>Entomobryomorpha</taxon>
        <taxon>Entomobryoidea</taxon>
        <taxon>Orchesellidae</taxon>
        <taxon>Orchesellinae</taxon>
        <taxon>Orchesella</taxon>
    </lineage>
</organism>
<protein>
    <submittedName>
        <fullName evidence="1">Uncharacterized protein</fullName>
    </submittedName>
</protein>
<evidence type="ECO:0000313" key="1">
    <source>
        <dbReference type="EMBL" id="ODM91000.1"/>
    </source>
</evidence>
<reference evidence="1 2" key="1">
    <citation type="journal article" date="2016" name="Genome Biol. Evol.">
        <title>Gene Family Evolution Reflects Adaptation to Soil Environmental Stressors in the Genome of the Collembolan Orchesella cincta.</title>
        <authorList>
            <person name="Faddeeva-Vakhrusheva A."/>
            <person name="Derks M.F."/>
            <person name="Anvar S.Y."/>
            <person name="Agamennone V."/>
            <person name="Suring W."/>
            <person name="Smit S."/>
            <person name="van Straalen N.M."/>
            <person name="Roelofs D."/>
        </authorList>
    </citation>
    <scope>NUCLEOTIDE SEQUENCE [LARGE SCALE GENOMIC DNA]</scope>
    <source>
        <tissue evidence="1">Mixed pool</tissue>
    </source>
</reference>
<sequence length="107" mass="11434">MSVLEKQPSMPSSSAIGPSLMMVIVDHLEDTCQPPNRKTVGGMVWARGSRGLEASPWFPGAGDRRQLQIRLQTGNGAPKTNKAVGTRKSHLIGSSPLLKAQLTIITS</sequence>
<dbReference type="AlphaFoldDB" id="A0A1D2MDE3"/>
<name>A0A1D2MDE3_ORCCI</name>
<accession>A0A1D2MDE3</accession>
<proteinExistence type="predicted"/>